<name>K1R8C2_9ZZZZ</name>
<protein>
    <recommendedName>
        <fullName evidence="2">DUF3991 domain-containing protein</fullName>
    </recommendedName>
</protein>
<evidence type="ECO:0000313" key="1">
    <source>
        <dbReference type="EMBL" id="EKC45162.1"/>
    </source>
</evidence>
<dbReference type="EMBL" id="AJWY01013988">
    <property type="protein sequence ID" value="EKC45162.1"/>
    <property type="molecule type" value="Genomic_DNA"/>
</dbReference>
<accession>K1R8C2</accession>
<organism evidence="1">
    <name type="scientific">human gut metagenome</name>
    <dbReference type="NCBI Taxonomy" id="408170"/>
    <lineage>
        <taxon>unclassified sequences</taxon>
        <taxon>metagenomes</taxon>
        <taxon>organismal metagenomes</taxon>
    </lineage>
</organism>
<evidence type="ECO:0008006" key="2">
    <source>
        <dbReference type="Google" id="ProtNLM"/>
    </source>
</evidence>
<dbReference type="AlphaFoldDB" id="K1R8C2"/>
<proteinExistence type="predicted"/>
<gene>
    <name evidence="1" type="ORF">LEA_20354</name>
</gene>
<comment type="caution">
    <text evidence="1">The sequence shown here is derived from an EMBL/GenBank/DDBJ whole genome shotgun (WGS) entry which is preliminary data.</text>
</comment>
<sequence length="157" mass="18033">FLRGTYTRGNPFKAEVSGSDKRFCFCLPPKRETKKLAIYEAAIEPLAHLTLEGTTDKWRLSLGGIYAPEEGKQTSRDMKNPIALDDFLARHPEIEEIEICTNNDFAGRWAADHIEKAYQGKYRMVRNLPEKEGCDYADLTKERYEKQAVRQRAACSR</sequence>
<reference evidence="1" key="1">
    <citation type="journal article" date="2013" name="Environ. Microbiol.">
        <title>Microbiota from the distal guts of lean and obese adolescents exhibit partial functional redundancy besides clear differences in community structure.</title>
        <authorList>
            <person name="Ferrer M."/>
            <person name="Ruiz A."/>
            <person name="Lanza F."/>
            <person name="Haange S.B."/>
            <person name="Oberbach A."/>
            <person name="Till H."/>
            <person name="Bargiela R."/>
            <person name="Campoy C."/>
            <person name="Segura M.T."/>
            <person name="Richter M."/>
            <person name="von Bergen M."/>
            <person name="Seifert J."/>
            <person name="Suarez A."/>
        </authorList>
    </citation>
    <scope>NUCLEOTIDE SEQUENCE</scope>
</reference>
<feature type="non-terminal residue" evidence="1">
    <location>
        <position position="1"/>
    </location>
</feature>